<feature type="region of interest" description="Disordered" evidence="1">
    <location>
        <begin position="90"/>
        <end position="111"/>
    </location>
</feature>
<feature type="compositionally biased region" description="Basic and acidic residues" evidence="1">
    <location>
        <begin position="100"/>
        <end position="111"/>
    </location>
</feature>
<comment type="caution">
    <text evidence="3">The sequence shown here is derived from an EMBL/GenBank/DDBJ whole genome shotgun (WGS) entry which is preliminary data.</text>
</comment>
<protein>
    <submittedName>
        <fullName evidence="3">Uncharacterized protein</fullName>
    </submittedName>
</protein>
<feature type="transmembrane region" description="Helical" evidence="2">
    <location>
        <begin position="35"/>
        <end position="52"/>
    </location>
</feature>
<accession>A0A1G2Q903</accession>
<reference evidence="3 4" key="1">
    <citation type="journal article" date="2016" name="Nat. Commun.">
        <title>Thousands of microbial genomes shed light on interconnected biogeochemical processes in an aquifer system.</title>
        <authorList>
            <person name="Anantharaman K."/>
            <person name="Brown C.T."/>
            <person name="Hug L.A."/>
            <person name="Sharon I."/>
            <person name="Castelle C.J."/>
            <person name="Probst A.J."/>
            <person name="Thomas B.C."/>
            <person name="Singh A."/>
            <person name="Wilkins M.J."/>
            <person name="Karaoz U."/>
            <person name="Brodie E.L."/>
            <person name="Williams K.H."/>
            <person name="Hubbard S.S."/>
            <person name="Banfield J.F."/>
        </authorList>
    </citation>
    <scope>NUCLEOTIDE SEQUENCE [LARGE SCALE GENOMIC DNA]</scope>
</reference>
<proteinExistence type="predicted"/>
<evidence type="ECO:0000313" key="3">
    <source>
        <dbReference type="EMBL" id="OHA57015.1"/>
    </source>
</evidence>
<keyword evidence="2" id="KW-0812">Transmembrane</keyword>
<gene>
    <name evidence="3" type="ORF">A2114_01260</name>
</gene>
<dbReference type="Proteomes" id="UP000176494">
    <property type="component" value="Unassembled WGS sequence"/>
</dbReference>
<organism evidence="3 4">
    <name type="scientific">Candidatus Vogelbacteria bacterium GWA1_51_14</name>
    <dbReference type="NCBI Taxonomy" id="1802435"/>
    <lineage>
        <taxon>Bacteria</taxon>
        <taxon>Candidatus Vogeliibacteriota</taxon>
    </lineage>
</organism>
<dbReference type="AlphaFoldDB" id="A0A1G2Q903"/>
<name>A0A1G2Q903_9BACT</name>
<evidence type="ECO:0000256" key="1">
    <source>
        <dbReference type="SAM" id="MobiDB-lite"/>
    </source>
</evidence>
<dbReference type="STRING" id="1802435.A2114_01260"/>
<feature type="transmembrane region" description="Helical" evidence="2">
    <location>
        <begin position="64"/>
        <end position="83"/>
    </location>
</feature>
<keyword evidence="2" id="KW-1133">Transmembrane helix</keyword>
<dbReference type="EMBL" id="MHTG01000023">
    <property type="protein sequence ID" value="OHA57015.1"/>
    <property type="molecule type" value="Genomic_DNA"/>
</dbReference>
<evidence type="ECO:0000256" key="2">
    <source>
        <dbReference type="SAM" id="Phobius"/>
    </source>
</evidence>
<keyword evidence="2" id="KW-0472">Membrane</keyword>
<sequence>MFGFGKKYLDYARDNPNRYWFKRKLYGWGWTPVTWQGWLTILAFIILLVWNYRRIASTAVSESAAVLEFLPQAILMVLILIIISRLTGESPRFQWGFPPKESKEKEDEPAG</sequence>
<evidence type="ECO:0000313" key="4">
    <source>
        <dbReference type="Proteomes" id="UP000176494"/>
    </source>
</evidence>